<dbReference type="RefSeq" id="WP_231449113.1">
    <property type="nucleotide sequence ID" value="NZ_JAJOMB010000028.1"/>
</dbReference>
<keyword evidence="5" id="KW-1185">Reference proteome</keyword>
<dbReference type="GO" id="GO:0016829">
    <property type="term" value="F:lyase activity"/>
    <property type="evidence" value="ECO:0007669"/>
    <property type="project" value="InterPro"/>
</dbReference>
<sequence>MVDETVWQAWRSALIERLDRLAGGLPDDVRRKASLVLVDDLAAMVAGHEHSEVAAFTGALRGTGSNGEATVLDGSRAARDRAAAANAVAAGWDELDEGYRPATCHGGLYAIPAALAEAEANQAGLDELLTAVVAGYEVATAVARLFPAPRPLVLHPHATLSPIGAAAAVAWLRTRSGSGVLAAADVAATTSMSGPFRHATAGAQVRNLWAASGAMSGFLAVDATHAGLTADESTLLDVFANGYDYPLNEAELTARPEQFAILDGYHKLYATCQYAHSALEAARDLATAGGWDASQISQVTVATHPLAMPLDSTAPATALGGKFSLPHVVAAVLATGRDDAEVFSGRRLNDPAVAALRPKISLVPYEPLPEAPHDRPARVEVSFLNGTSRSATCLSAIGGPDRPLSEAQVLAKAGDLTAEAAPRFAAVATALVGGELDATRPWADVLHDLIAKEH</sequence>
<evidence type="ECO:0000256" key="1">
    <source>
        <dbReference type="ARBA" id="ARBA00006174"/>
    </source>
</evidence>
<dbReference type="Pfam" id="PF19305">
    <property type="entry name" value="MmgE_PrpD_C"/>
    <property type="match status" value="1"/>
</dbReference>
<comment type="similarity">
    <text evidence="1">Belongs to the PrpD family.</text>
</comment>
<dbReference type="Gene3D" id="1.10.4100.10">
    <property type="entry name" value="2-methylcitrate dehydratase PrpD"/>
    <property type="match status" value="1"/>
</dbReference>
<dbReference type="Gene3D" id="3.30.1330.120">
    <property type="entry name" value="2-methylcitrate dehydratase PrpD"/>
    <property type="match status" value="1"/>
</dbReference>
<dbReference type="Pfam" id="PF03972">
    <property type="entry name" value="MmgE_PrpD_N"/>
    <property type="match status" value="1"/>
</dbReference>
<feature type="domain" description="MmgE/PrpD N-terminal" evidence="2">
    <location>
        <begin position="25"/>
        <end position="237"/>
    </location>
</feature>
<comment type="caution">
    <text evidence="4">The sequence shown here is derived from an EMBL/GenBank/DDBJ whole genome shotgun (WGS) entry which is preliminary data.</text>
</comment>
<feature type="domain" description="MmgE/PrpD C-terminal" evidence="3">
    <location>
        <begin position="269"/>
        <end position="422"/>
    </location>
</feature>
<reference evidence="4" key="1">
    <citation type="submission" date="2021-11" db="EMBL/GenBank/DDBJ databases">
        <title>Streptomyces corallinus and Kineosporia corallina sp. nov., two new coral-derived marine actinobacteria.</title>
        <authorList>
            <person name="Buangrab K."/>
            <person name="Sutthacheep M."/>
            <person name="Yeemin T."/>
            <person name="Harunari E."/>
            <person name="Igarashi Y."/>
            <person name="Sripreechasak P."/>
            <person name="Kanchanasin P."/>
            <person name="Tanasupawat S."/>
            <person name="Phongsopitanun W."/>
        </authorList>
    </citation>
    <scope>NUCLEOTIDE SEQUENCE</scope>
    <source>
        <strain evidence="4">JCM 31032</strain>
    </source>
</reference>
<dbReference type="PANTHER" id="PTHR16943">
    <property type="entry name" value="2-METHYLCITRATE DEHYDRATASE-RELATED"/>
    <property type="match status" value="1"/>
</dbReference>
<evidence type="ECO:0000259" key="2">
    <source>
        <dbReference type="Pfam" id="PF03972"/>
    </source>
</evidence>
<dbReference type="SUPFAM" id="SSF103378">
    <property type="entry name" value="2-methylcitrate dehydratase PrpD"/>
    <property type="match status" value="1"/>
</dbReference>
<protein>
    <submittedName>
        <fullName evidence="4">MmgE/PrpD family protein</fullName>
    </submittedName>
</protein>
<accession>A0A9X1NL11</accession>
<proteinExistence type="inferred from homology"/>
<gene>
    <name evidence="4" type="ORF">LR394_35720</name>
</gene>
<evidence type="ECO:0000313" key="4">
    <source>
        <dbReference type="EMBL" id="MCD5316260.1"/>
    </source>
</evidence>
<dbReference type="InterPro" id="IPR036148">
    <property type="entry name" value="MmgE/PrpD_sf"/>
</dbReference>
<organism evidence="4 5">
    <name type="scientific">Kineosporia babensis</name>
    <dbReference type="NCBI Taxonomy" id="499548"/>
    <lineage>
        <taxon>Bacteria</taxon>
        <taxon>Bacillati</taxon>
        <taxon>Actinomycetota</taxon>
        <taxon>Actinomycetes</taxon>
        <taxon>Kineosporiales</taxon>
        <taxon>Kineosporiaceae</taxon>
        <taxon>Kineosporia</taxon>
    </lineage>
</organism>
<dbReference type="InterPro" id="IPR005656">
    <property type="entry name" value="MmgE_PrpD"/>
</dbReference>
<name>A0A9X1NL11_9ACTN</name>
<dbReference type="PANTHER" id="PTHR16943:SF8">
    <property type="entry name" value="2-METHYLCITRATE DEHYDRATASE"/>
    <property type="match status" value="1"/>
</dbReference>
<dbReference type="InterPro" id="IPR045336">
    <property type="entry name" value="MmgE_PrpD_N"/>
</dbReference>
<dbReference type="AlphaFoldDB" id="A0A9X1NL11"/>
<evidence type="ECO:0000313" key="5">
    <source>
        <dbReference type="Proteomes" id="UP001138997"/>
    </source>
</evidence>
<dbReference type="InterPro" id="IPR045337">
    <property type="entry name" value="MmgE_PrpD_C"/>
</dbReference>
<dbReference type="InterPro" id="IPR042188">
    <property type="entry name" value="MmgE/PrpD_sf_2"/>
</dbReference>
<dbReference type="EMBL" id="JAJOMB010000028">
    <property type="protein sequence ID" value="MCD5316260.1"/>
    <property type="molecule type" value="Genomic_DNA"/>
</dbReference>
<dbReference type="Proteomes" id="UP001138997">
    <property type="component" value="Unassembled WGS sequence"/>
</dbReference>
<evidence type="ECO:0000259" key="3">
    <source>
        <dbReference type="Pfam" id="PF19305"/>
    </source>
</evidence>
<dbReference type="InterPro" id="IPR042183">
    <property type="entry name" value="MmgE/PrpD_sf_1"/>
</dbReference>